<keyword evidence="2" id="KW-0456">Lyase</keyword>
<evidence type="ECO:0000313" key="3">
    <source>
        <dbReference type="EMBL" id="SUZ62363.1"/>
    </source>
</evidence>
<comment type="similarity">
    <text evidence="1">Belongs to the enoyl-CoA hydratase/isomerase family.</text>
</comment>
<proteinExistence type="inferred from homology"/>
<dbReference type="Gene3D" id="1.10.12.10">
    <property type="entry name" value="Lyase 2-enoyl-coa Hydratase, Chain A, domain 2"/>
    <property type="match status" value="1"/>
</dbReference>
<accession>A0A381PA32</accession>
<dbReference type="CDD" id="cd06558">
    <property type="entry name" value="crotonase-like"/>
    <property type="match status" value="1"/>
</dbReference>
<protein>
    <recommendedName>
        <fullName evidence="4">Enoyl-CoA hydratase</fullName>
    </recommendedName>
</protein>
<reference evidence="3" key="1">
    <citation type="submission" date="2018-05" db="EMBL/GenBank/DDBJ databases">
        <authorList>
            <person name="Lanie J.A."/>
            <person name="Ng W.-L."/>
            <person name="Kazmierczak K.M."/>
            <person name="Andrzejewski T.M."/>
            <person name="Davidsen T.M."/>
            <person name="Wayne K.J."/>
            <person name="Tettelin H."/>
            <person name="Glass J.I."/>
            <person name="Rusch D."/>
            <person name="Podicherti R."/>
            <person name="Tsui H.-C.T."/>
            <person name="Winkler M.E."/>
        </authorList>
    </citation>
    <scope>NUCLEOTIDE SEQUENCE</scope>
</reference>
<dbReference type="InterPro" id="IPR014748">
    <property type="entry name" value="Enoyl-CoA_hydra_C"/>
</dbReference>
<evidence type="ECO:0000256" key="1">
    <source>
        <dbReference type="ARBA" id="ARBA00005254"/>
    </source>
</evidence>
<dbReference type="SUPFAM" id="SSF52096">
    <property type="entry name" value="ClpP/crotonase"/>
    <property type="match status" value="1"/>
</dbReference>
<dbReference type="GO" id="GO:0006635">
    <property type="term" value="P:fatty acid beta-oxidation"/>
    <property type="evidence" value="ECO:0007669"/>
    <property type="project" value="TreeGrafter"/>
</dbReference>
<sequence length="273" mass="29334">MSRTDIDTGTDDCLAYEADGIEVITLNRPQARNALSDAMKDGLGIALDYAARSRSVRSVVVTGAGGAFCAGGDVKQMAAGRDDDGTVDERIYEQRLDHRNTAGRIYSMPKPVIAMISGPAAGAGLSIALAADMRTMAASSFITTAFARVGFSGDYGGTWFLHHLVGPGKARELYYLSDRVSAEECLSLGIANRVFADEELEDATMAIARRLADGPPVAYRYMKENFNRAAMGAELGECMDIEATHHIHTGLTEDHKEAAKAFVEKREVAFKGI</sequence>
<organism evidence="3">
    <name type="scientific">marine metagenome</name>
    <dbReference type="NCBI Taxonomy" id="408172"/>
    <lineage>
        <taxon>unclassified sequences</taxon>
        <taxon>metagenomes</taxon>
        <taxon>ecological metagenomes</taxon>
    </lineage>
</organism>
<dbReference type="InterPro" id="IPR001753">
    <property type="entry name" value="Enoyl-CoA_hydra/iso"/>
</dbReference>
<dbReference type="EMBL" id="UINC01000865">
    <property type="protein sequence ID" value="SUZ62363.1"/>
    <property type="molecule type" value="Genomic_DNA"/>
</dbReference>
<dbReference type="AlphaFoldDB" id="A0A381PA32"/>
<dbReference type="Gene3D" id="3.90.226.10">
    <property type="entry name" value="2-enoyl-CoA Hydratase, Chain A, domain 1"/>
    <property type="match status" value="1"/>
</dbReference>
<dbReference type="PROSITE" id="PS00166">
    <property type="entry name" value="ENOYL_COA_HYDRATASE"/>
    <property type="match status" value="1"/>
</dbReference>
<dbReference type="GO" id="GO:0016829">
    <property type="term" value="F:lyase activity"/>
    <property type="evidence" value="ECO:0007669"/>
    <property type="project" value="UniProtKB-KW"/>
</dbReference>
<dbReference type="InterPro" id="IPR029045">
    <property type="entry name" value="ClpP/crotonase-like_dom_sf"/>
</dbReference>
<dbReference type="Pfam" id="PF00378">
    <property type="entry name" value="ECH_1"/>
    <property type="match status" value="1"/>
</dbReference>
<evidence type="ECO:0000256" key="2">
    <source>
        <dbReference type="ARBA" id="ARBA00023239"/>
    </source>
</evidence>
<dbReference type="PANTHER" id="PTHR11941:SF133">
    <property type="entry name" value="1,2-EPOXYPHENYLACETYL-COA ISOMERASE"/>
    <property type="match status" value="1"/>
</dbReference>
<gene>
    <name evidence="3" type="ORF">METZ01_LOCUS15217</name>
</gene>
<dbReference type="InterPro" id="IPR018376">
    <property type="entry name" value="Enoyl-CoA_hyd/isom_CS"/>
</dbReference>
<name>A0A381PA32_9ZZZZ</name>
<dbReference type="PANTHER" id="PTHR11941">
    <property type="entry name" value="ENOYL-COA HYDRATASE-RELATED"/>
    <property type="match status" value="1"/>
</dbReference>
<evidence type="ECO:0008006" key="4">
    <source>
        <dbReference type="Google" id="ProtNLM"/>
    </source>
</evidence>